<reference evidence="1 2" key="1">
    <citation type="journal article" date="2019" name="Int. J. Syst. Evol. Microbiol.">
        <title>The Global Catalogue of Microorganisms (GCM) 10K type strain sequencing project: providing services to taxonomists for standard genome sequencing and annotation.</title>
        <authorList>
            <consortium name="The Broad Institute Genomics Platform"/>
            <consortium name="The Broad Institute Genome Sequencing Center for Infectious Disease"/>
            <person name="Wu L."/>
            <person name="Ma J."/>
        </authorList>
    </citation>
    <scope>NUCLEOTIDE SEQUENCE [LARGE SCALE GENOMIC DNA]</scope>
    <source>
        <strain evidence="1 2">JCM 9383</strain>
    </source>
</reference>
<keyword evidence="2" id="KW-1185">Reference proteome</keyword>
<protein>
    <submittedName>
        <fullName evidence="1">Uncharacterized protein</fullName>
    </submittedName>
</protein>
<comment type="caution">
    <text evidence="1">The sequence shown here is derived from an EMBL/GenBank/DDBJ whole genome shotgun (WGS) entry which is preliminary data.</text>
</comment>
<sequence length="71" mass="7890">MTNITMFGTSGHPMTRGAALWHVGATKRPYGNDVAALKGGVMKPRAFRAFTQLIQTDRCRSVRERVLDPMI</sequence>
<evidence type="ECO:0000313" key="1">
    <source>
        <dbReference type="EMBL" id="GAA2811226.1"/>
    </source>
</evidence>
<dbReference type="RefSeq" id="WP_344684260.1">
    <property type="nucleotide sequence ID" value="NZ_BAAAUX010000023.1"/>
</dbReference>
<evidence type="ECO:0000313" key="2">
    <source>
        <dbReference type="Proteomes" id="UP001500979"/>
    </source>
</evidence>
<gene>
    <name evidence="1" type="ORF">GCM10010470_53220</name>
</gene>
<dbReference type="EMBL" id="BAAAUX010000023">
    <property type="protein sequence ID" value="GAA2811226.1"/>
    <property type="molecule type" value="Genomic_DNA"/>
</dbReference>
<name>A0ABN3VJE8_9PSEU</name>
<proteinExistence type="predicted"/>
<organism evidence="1 2">
    <name type="scientific">Saccharopolyspora taberi</name>
    <dbReference type="NCBI Taxonomy" id="60895"/>
    <lineage>
        <taxon>Bacteria</taxon>
        <taxon>Bacillati</taxon>
        <taxon>Actinomycetota</taxon>
        <taxon>Actinomycetes</taxon>
        <taxon>Pseudonocardiales</taxon>
        <taxon>Pseudonocardiaceae</taxon>
        <taxon>Saccharopolyspora</taxon>
    </lineage>
</organism>
<accession>A0ABN3VJE8</accession>
<dbReference type="Proteomes" id="UP001500979">
    <property type="component" value="Unassembled WGS sequence"/>
</dbReference>